<proteinExistence type="predicted"/>
<organism evidence="3 4">
    <name type="scientific">Cellulomonas carbonis T26</name>
    <dbReference type="NCBI Taxonomy" id="947969"/>
    <lineage>
        <taxon>Bacteria</taxon>
        <taxon>Bacillati</taxon>
        <taxon>Actinomycetota</taxon>
        <taxon>Actinomycetes</taxon>
        <taxon>Micrococcales</taxon>
        <taxon>Cellulomonadaceae</taxon>
        <taxon>Cellulomonas</taxon>
    </lineage>
</organism>
<comment type="caution">
    <text evidence="3">The sequence shown here is derived from an EMBL/GenBank/DDBJ whole genome shotgun (WGS) entry which is preliminary data.</text>
</comment>
<dbReference type="Proteomes" id="UP000029839">
    <property type="component" value="Unassembled WGS sequence"/>
</dbReference>
<dbReference type="EMBL" id="AXCY01000064">
    <property type="protein sequence ID" value="KGM10079.1"/>
    <property type="molecule type" value="Genomic_DNA"/>
</dbReference>
<reference evidence="3 4" key="1">
    <citation type="submission" date="2013-08" db="EMBL/GenBank/DDBJ databases">
        <title>Genome sequencing of Cellulomonas carbonis T26.</title>
        <authorList>
            <person name="Chen F."/>
            <person name="Li Y."/>
            <person name="Wang G."/>
        </authorList>
    </citation>
    <scope>NUCLEOTIDE SEQUENCE [LARGE SCALE GENOMIC DNA]</scope>
    <source>
        <strain evidence="3 4">T26</strain>
    </source>
</reference>
<protein>
    <recommendedName>
        <fullName evidence="5">Exo-alpha-sialidase</fullName>
    </recommendedName>
</protein>
<feature type="compositionally biased region" description="Polar residues" evidence="1">
    <location>
        <begin position="18"/>
        <end position="34"/>
    </location>
</feature>
<feature type="region of interest" description="Disordered" evidence="1">
    <location>
        <begin position="18"/>
        <end position="37"/>
    </location>
</feature>
<evidence type="ECO:0000313" key="4">
    <source>
        <dbReference type="Proteomes" id="UP000029839"/>
    </source>
</evidence>
<reference evidence="3 4" key="2">
    <citation type="journal article" date="2015" name="Stand. Genomic Sci.">
        <title>Draft genome sequence of Cellulomonas carbonis T26(T) and comparative analysis of six Cellulomonas genomes.</title>
        <authorList>
            <person name="Zhuang W."/>
            <person name="Zhang S."/>
            <person name="Xia X."/>
            <person name="Wang G."/>
        </authorList>
    </citation>
    <scope>NUCLEOTIDE SEQUENCE [LARGE SCALE GENOMIC DNA]</scope>
    <source>
        <strain evidence="3 4">T26</strain>
    </source>
</reference>
<name>A0A0A0BSF5_9CELL</name>
<sequence length="285" mass="29486">MTLSTAVLGLVLTSCSATTHTGTNQTGSPAQTTAGEGLPSDHVHGVAFNPADDKVYLATHDGLFRYDETGPVRVGPVIDLMGFTSAGPDHFYASGHPGPGVDMANPVGLIESTDAGQTWSTLSREGQTDFHTLTASTAGVTGFDGTAVLSTADGQAWTTLEPQVATFALAASPDGTTLLVTSQSGPARSTDAGTTWDVDTDAPLLQLAFFTDDQTVVGVAPDGGVFLSTDAAATWELRGSVEQAPQAVTARTRPEGELEILVVTERGLRRSIDSGTTFTDGEQDR</sequence>
<dbReference type="Gene3D" id="2.130.10.10">
    <property type="entry name" value="YVTN repeat-like/Quinoprotein amine dehydrogenase"/>
    <property type="match status" value="1"/>
</dbReference>
<evidence type="ECO:0000256" key="2">
    <source>
        <dbReference type="SAM" id="SignalP"/>
    </source>
</evidence>
<evidence type="ECO:0000256" key="1">
    <source>
        <dbReference type="SAM" id="MobiDB-lite"/>
    </source>
</evidence>
<evidence type="ECO:0000313" key="3">
    <source>
        <dbReference type="EMBL" id="KGM10079.1"/>
    </source>
</evidence>
<feature type="chain" id="PRO_5038663003" description="Exo-alpha-sialidase" evidence="2">
    <location>
        <begin position="20"/>
        <end position="285"/>
    </location>
</feature>
<dbReference type="AlphaFoldDB" id="A0A0A0BSF5"/>
<accession>A0A0A0BSF5</accession>
<keyword evidence="4" id="KW-1185">Reference proteome</keyword>
<evidence type="ECO:0008006" key="5">
    <source>
        <dbReference type="Google" id="ProtNLM"/>
    </source>
</evidence>
<dbReference type="InterPro" id="IPR054817">
    <property type="entry name" value="Glycosyl_F510_1955-like"/>
</dbReference>
<keyword evidence="2" id="KW-0732">Signal</keyword>
<gene>
    <name evidence="3" type="ORF">N868_16770</name>
</gene>
<feature type="signal peptide" evidence="2">
    <location>
        <begin position="1"/>
        <end position="19"/>
    </location>
</feature>
<dbReference type="SUPFAM" id="SSF110296">
    <property type="entry name" value="Oligoxyloglucan reducing end-specific cellobiohydrolase"/>
    <property type="match status" value="1"/>
</dbReference>
<dbReference type="CDD" id="cd15482">
    <property type="entry name" value="Sialidase_non-viral"/>
    <property type="match status" value="1"/>
</dbReference>
<dbReference type="NCBIfam" id="NF045728">
    <property type="entry name" value="glycosyl_F510_1955"/>
    <property type="match status" value="1"/>
</dbReference>
<dbReference type="InterPro" id="IPR015943">
    <property type="entry name" value="WD40/YVTN_repeat-like_dom_sf"/>
</dbReference>